<gene>
    <name evidence="1" type="ORF">LCGC14_0453920</name>
</gene>
<sequence length="44" mass="4993">MGKRPKGKAIGKAIYDGEKKLQIRKFKGKGSKANLYFVQQPKKK</sequence>
<dbReference type="EMBL" id="LAZR01000456">
    <property type="protein sequence ID" value="KKN68167.1"/>
    <property type="molecule type" value="Genomic_DNA"/>
</dbReference>
<organism evidence="1">
    <name type="scientific">marine sediment metagenome</name>
    <dbReference type="NCBI Taxonomy" id="412755"/>
    <lineage>
        <taxon>unclassified sequences</taxon>
        <taxon>metagenomes</taxon>
        <taxon>ecological metagenomes</taxon>
    </lineage>
</organism>
<dbReference type="AlphaFoldDB" id="A0A0F9T023"/>
<comment type="caution">
    <text evidence="1">The sequence shown here is derived from an EMBL/GenBank/DDBJ whole genome shotgun (WGS) entry which is preliminary data.</text>
</comment>
<name>A0A0F9T023_9ZZZZ</name>
<reference evidence="1" key="1">
    <citation type="journal article" date="2015" name="Nature">
        <title>Complex archaea that bridge the gap between prokaryotes and eukaryotes.</title>
        <authorList>
            <person name="Spang A."/>
            <person name="Saw J.H."/>
            <person name="Jorgensen S.L."/>
            <person name="Zaremba-Niedzwiedzka K."/>
            <person name="Martijn J."/>
            <person name="Lind A.E."/>
            <person name="van Eijk R."/>
            <person name="Schleper C."/>
            <person name="Guy L."/>
            <person name="Ettema T.J."/>
        </authorList>
    </citation>
    <scope>NUCLEOTIDE SEQUENCE</scope>
</reference>
<evidence type="ECO:0000313" key="1">
    <source>
        <dbReference type="EMBL" id="KKN68167.1"/>
    </source>
</evidence>
<proteinExistence type="predicted"/>
<accession>A0A0F9T023</accession>
<protein>
    <submittedName>
        <fullName evidence="1">Uncharacterized protein</fullName>
    </submittedName>
</protein>